<feature type="domain" description="HTH tetR-type" evidence="3">
    <location>
        <begin position="13"/>
        <end position="71"/>
    </location>
</feature>
<dbReference type="Gene3D" id="1.10.357.10">
    <property type="entry name" value="Tetracycline Repressor, domain 2"/>
    <property type="match status" value="1"/>
</dbReference>
<reference evidence="4" key="1">
    <citation type="submission" date="2022-08" db="EMBL/GenBank/DDBJ databases">
        <authorList>
            <person name="Deng Y."/>
            <person name="Han X.-F."/>
            <person name="Zhang Y.-Q."/>
        </authorList>
    </citation>
    <scope>NUCLEOTIDE SEQUENCE</scope>
    <source>
        <strain evidence="4">CPCC 203386</strain>
    </source>
</reference>
<organism evidence="4 5">
    <name type="scientific">Herbiconiux daphne</name>
    <dbReference type="NCBI Taxonomy" id="2970914"/>
    <lineage>
        <taxon>Bacteria</taxon>
        <taxon>Bacillati</taxon>
        <taxon>Actinomycetota</taxon>
        <taxon>Actinomycetes</taxon>
        <taxon>Micrococcales</taxon>
        <taxon>Microbacteriaceae</taxon>
        <taxon>Herbiconiux</taxon>
    </lineage>
</organism>
<evidence type="ECO:0000256" key="1">
    <source>
        <dbReference type="ARBA" id="ARBA00023125"/>
    </source>
</evidence>
<keyword evidence="5" id="KW-1185">Reference proteome</keyword>
<evidence type="ECO:0000313" key="5">
    <source>
        <dbReference type="Proteomes" id="UP001165586"/>
    </source>
</evidence>
<dbReference type="SUPFAM" id="SSF46689">
    <property type="entry name" value="Homeodomain-like"/>
    <property type="match status" value="1"/>
</dbReference>
<dbReference type="Proteomes" id="UP001165586">
    <property type="component" value="Unassembled WGS sequence"/>
</dbReference>
<dbReference type="PROSITE" id="PS50977">
    <property type="entry name" value="HTH_TETR_2"/>
    <property type="match status" value="1"/>
</dbReference>
<dbReference type="RefSeq" id="WP_259538564.1">
    <property type="nucleotide sequence ID" value="NZ_JANLCJ010000002.1"/>
</dbReference>
<accession>A0ABT2H1F4</accession>
<feature type="DNA-binding region" description="H-T-H motif" evidence="2">
    <location>
        <begin position="34"/>
        <end position="53"/>
    </location>
</feature>
<proteinExistence type="predicted"/>
<evidence type="ECO:0000313" key="4">
    <source>
        <dbReference type="EMBL" id="MCS5733749.1"/>
    </source>
</evidence>
<sequence length="190" mass="20736">MAGRPTSHDPRSRRSREQILAALHRLARAGELDTISSLSSAAGVTRATFYNHFDTIEEAAWFALVDSFDHYLAHDLDERRSGVAPEVVGIDSLRRIIVLLRAEQQLVRLGENYDDESGLPGLAGIVLTLTRRFRADAGVASTETTDAEDIYVSAGLYAVMAIGAKGVDDPGQVAATAYSFLPDWMRHPPL</sequence>
<dbReference type="InterPro" id="IPR009057">
    <property type="entry name" value="Homeodomain-like_sf"/>
</dbReference>
<dbReference type="InterPro" id="IPR001647">
    <property type="entry name" value="HTH_TetR"/>
</dbReference>
<evidence type="ECO:0000259" key="3">
    <source>
        <dbReference type="PROSITE" id="PS50977"/>
    </source>
</evidence>
<evidence type="ECO:0000256" key="2">
    <source>
        <dbReference type="PROSITE-ProRule" id="PRU00335"/>
    </source>
</evidence>
<gene>
    <name evidence="4" type="ORF">N1032_08355</name>
</gene>
<comment type="caution">
    <text evidence="4">The sequence shown here is derived from an EMBL/GenBank/DDBJ whole genome shotgun (WGS) entry which is preliminary data.</text>
</comment>
<dbReference type="EMBL" id="JANLCJ010000002">
    <property type="protein sequence ID" value="MCS5733749.1"/>
    <property type="molecule type" value="Genomic_DNA"/>
</dbReference>
<protein>
    <submittedName>
        <fullName evidence="4">TetR/AcrR family transcriptional regulator</fullName>
    </submittedName>
</protein>
<name>A0ABT2H1F4_9MICO</name>
<keyword evidence="1 2" id="KW-0238">DNA-binding</keyword>